<feature type="compositionally biased region" description="Pro residues" evidence="1">
    <location>
        <begin position="718"/>
        <end position="727"/>
    </location>
</feature>
<protein>
    <submittedName>
        <fullName evidence="2">Uncharacterized protein</fullName>
    </submittedName>
</protein>
<dbReference type="STRING" id="114155.A0A4Q9NCF2"/>
<feature type="compositionally biased region" description="Low complexity" evidence="1">
    <location>
        <begin position="985"/>
        <end position="1014"/>
    </location>
</feature>
<dbReference type="Proteomes" id="UP000292082">
    <property type="component" value="Unassembled WGS sequence"/>
</dbReference>
<feature type="region of interest" description="Disordered" evidence="1">
    <location>
        <begin position="589"/>
        <end position="796"/>
    </location>
</feature>
<feature type="compositionally biased region" description="Low complexity" evidence="1">
    <location>
        <begin position="522"/>
        <end position="533"/>
    </location>
</feature>
<sequence>MATYGVGSYAEPIVVSDEEDAAFVERELGLFTDSSSSSSQDSPLYGDHASYTPSISYFPVKAPTPVPVTAEPATPVSPLLGQKRKWAEMRDLSKVAQPHRLPENPIGKQKKKQRKEKQAIQRERVQPSSSTVSSNKQPHGNTGVHAPYLSHPDDFSAMASSVHLPYDAYYMPMDPYQLMTGLPVSPNDEYRPTDGPLWNAADRQSSLPLQATPWFPTYASPMQPAAEPLVYPPPFPRPASPHLTAGTSSPDVSAASFVTHLERRSGAPSPPSVEGTYNLGEQLRQLEALSASLLALTKGSPSNYVSTPGHSVSSDTRHAHGGAPASHPQVPKGRFELPVKPLAQPLEKQKRLIGIPDDKVKHGHYDLTQSHLDPPPPLRVAPPIPANTLVLSQIPKKFRTQNFVRGWAKRFGNALRISVDARAGKALVEWGTPALAEAAFTSMRLRGEGKEHIRAYRYIGTKKDLMAANVRGKERDREIEDGEIEEGEVIETMVAATAMAMAEKKKKKNKGKNKVQLEQRLTEPTTPARAPVPVSAPPPPPEALPPTQTHEPPPHLPPAPSSVSSHMAGPDIEAIMAFTTALRPALERLSTNPPAPAALTEVEEEMELDSDDEGRRASPELIVSAASAADDRQEDVASVEVGNEADAEEDMDMGEEDVEEDGDVNMDMEMSSPVKEPPALPVSATTRSSPPRPSPNTEEVPAPIHPPAPSPSTFTPTSPSPAPPTPASAPAVEDEAVRAAQVARGSRRKLEKDLAQAKAELTLREHALSSRPSLVSSSGSSESPEPSTPVDPPHVSGVEVTIASASGSDSDLSLGSGAADVVVKTESAAVSLDELAASFIAESIQNVSALSSASTAAPHPSAASSTTMLASVQLPSRIPLSRRNAIPIVTPVPTPVPIPKPATKQMPATSSLVPLTEAQKEAKQSQYYRLVAHSSDLMKQIMKTKDQPEKSSLMKRLRVTTNAAEELKREFTSGFAAPESISTSVMSSMPTTSSATPTPVPHSQTPSTISTPIATPMPIPNPASLVPQKRRSPPLGSSAVAPFRWPETAREMVIFVSDDETD</sequence>
<name>A0A4Q9NCF2_9APHY</name>
<feature type="compositionally biased region" description="Low complexity" evidence="1">
    <location>
        <begin position="61"/>
        <end position="78"/>
    </location>
</feature>
<evidence type="ECO:0000313" key="2">
    <source>
        <dbReference type="EMBL" id="TBU60154.1"/>
    </source>
</evidence>
<feature type="region of interest" description="Disordered" evidence="1">
    <location>
        <begin position="61"/>
        <end position="148"/>
    </location>
</feature>
<evidence type="ECO:0000256" key="1">
    <source>
        <dbReference type="SAM" id="MobiDB-lite"/>
    </source>
</evidence>
<feature type="region of interest" description="Disordered" evidence="1">
    <location>
        <begin position="985"/>
        <end position="1040"/>
    </location>
</feature>
<feature type="compositionally biased region" description="Pro residues" evidence="1">
    <location>
        <begin position="534"/>
        <end position="544"/>
    </location>
</feature>
<organism evidence="2 3">
    <name type="scientific">Dichomitus squalens</name>
    <dbReference type="NCBI Taxonomy" id="114155"/>
    <lineage>
        <taxon>Eukaryota</taxon>
        <taxon>Fungi</taxon>
        <taxon>Dikarya</taxon>
        <taxon>Basidiomycota</taxon>
        <taxon>Agaricomycotina</taxon>
        <taxon>Agaricomycetes</taxon>
        <taxon>Polyporales</taxon>
        <taxon>Polyporaceae</taxon>
        <taxon>Dichomitus</taxon>
    </lineage>
</organism>
<feature type="compositionally biased region" description="Polar residues" evidence="1">
    <location>
        <begin position="303"/>
        <end position="314"/>
    </location>
</feature>
<feature type="compositionally biased region" description="Polar residues" evidence="1">
    <location>
        <begin position="126"/>
        <end position="140"/>
    </location>
</feature>
<dbReference type="EMBL" id="ML145107">
    <property type="protein sequence ID" value="TBU60154.1"/>
    <property type="molecule type" value="Genomic_DNA"/>
</dbReference>
<feature type="region of interest" description="Disordered" evidence="1">
    <location>
        <begin position="502"/>
        <end position="567"/>
    </location>
</feature>
<reference evidence="2 3" key="1">
    <citation type="submission" date="2019-01" db="EMBL/GenBank/DDBJ databases">
        <title>Draft genome sequences of three monokaryotic isolates of the white-rot basidiomycete fungus Dichomitus squalens.</title>
        <authorList>
            <consortium name="DOE Joint Genome Institute"/>
            <person name="Lopez S.C."/>
            <person name="Andreopoulos B."/>
            <person name="Pangilinan J."/>
            <person name="Lipzen A."/>
            <person name="Riley R."/>
            <person name="Ahrendt S."/>
            <person name="Ng V."/>
            <person name="Barry K."/>
            <person name="Daum C."/>
            <person name="Grigoriev I.V."/>
            <person name="Hilden K.S."/>
            <person name="Makela M.R."/>
            <person name="de Vries R.P."/>
        </authorList>
    </citation>
    <scope>NUCLEOTIDE SEQUENCE [LARGE SCALE GENOMIC DNA]</scope>
    <source>
        <strain evidence="2 3">CBS 464.89</strain>
    </source>
</reference>
<feature type="compositionally biased region" description="Basic and acidic residues" evidence="1">
    <location>
        <begin position="116"/>
        <end position="125"/>
    </location>
</feature>
<dbReference type="AlphaFoldDB" id="A0A4Q9NCF2"/>
<evidence type="ECO:0000313" key="3">
    <source>
        <dbReference type="Proteomes" id="UP000292082"/>
    </source>
</evidence>
<keyword evidence="3" id="KW-1185">Reference proteome</keyword>
<feature type="compositionally biased region" description="Basic residues" evidence="1">
    <location>
        <begin position="504"/>
        <end position="513"/>
    </location>
</feature>
<feature type="region of interest" description="Disordered" evidence="1">
    <location>
        <begin position="303"/>
        <end position="331"/>
    </location>
</feature>
<feature type="compositionally biased region" description="Low complexity" evidence="1">
    <location>
        <begin position="769"/>
        <end position="785"/>
    </location>
</feature>
<feature type="compositionally biased region" description="Acidic residues" evidence="1">
    <location>
        <begin position="643"/>
        <end position="666"/>
    </location>
</feature>
<feature type="compositionally biased region" description="Acidic residues" evidence="1">
    <location>
        <begin position="601"/>
        <end position="612"/>
    </location>
</feature>
<feature type="compositionally biased region" description="Basic and acidic residues" evidence="1">
    <location>
        <begin position="748"/>
        <end position="768"/>
    </location>
</feature>
<gene>
    <name evidence="2" type="ORF">BD310DRAFT_923443</name>
</gene>
<proteinExistence type="predicted"/>
<accession>A0A4Q9NCF2</accession>